<evidence type="ECO:0000313" key="2">
    <source>
        <dbReference type="Proteomes" id="UP000886653"/>
    </source>
</evidence>
<dbReference type="AlphaFoldDB" id="A0A9P6N4Q2"/>
<comment type="caution">
    <text evidence="1">The sequence shown here is derived from an EMBL/GenBank/DDBJ whole genome shotgun (WGS) entry which is preliminary data.</text>
</comment>
<dbReference type="Proteomes" id="UP000886653">
    <property type="component" value="Unassembled WGS sequence"/>
</dbReference>
<keyword evidence="2" id="KW-1185">Reference proteome</keyword>
<dbReference type="EMBL" id="MU168158">
    <property type="protein sequence ID" value="KAG0138929.1"/>
    <property type="molecule type" value="Genomic_DNA"/>
</dbReference>
<reference evidence="1" key="1">
    <citation type="submission" date="2013-11" db="EMBL/GenBank/DDBJ databases">
        <title>Genome sequence of the fusiform rust pathogen reveals effectors for host alternation and coevolution with pine.</title>
        <authorList>
            <consortium name="DOE Joint Genome Institute"/>
            <person name="Smith K."/>
            <person name="Pendleton A."/>
            <person name="Kubisiak T."/>
            <person name="Anderson C."/>
            <person name="Salamov A."/>
            <person name="Aerts A."/>
            <person name="Riley R."/>
            <person name="Clum A."/>
            <person name="Lindquist E."/>
            <person name="Ence D."/>
            <person name="Campbell M."/>
            <person name="Kronenberg Z."/>
            <person name="Feau N."/>
            <person name="Dhillon B."/>
            <person name="Hamelin R."/>
            <person name="Burleigh J."/>
            <person name="Smith J."/>
            <person name="Yandell M."/>
            <person name="Nelson C."/>
            <person name="Grigoriev I."/>
            <person name="Davis J."/>
        </authorList>
    </citation>
    <scope>NUCLEOTIDE SEQUENCE</scope>
    <source>
        <strain evidence="1">G11</strain>
    </source>
</reference>
<proteinExistence type="predicted"/>
<gene>
    <name evidence="1" type="ORF">CROQUDRAFT_102564</name>
</gene>
<name>A0A9P6N4Q2_9BASI</name>
<protein>
    <submittedName>
        <fullName evidence="1">Uncharacterized protein</fullName>
    </submittedName>
</protein>
<evidence type="ECO:0000313" key="1">
    <source>
        <dbReference type="EMBL" id="KAG0138929.1"/>
    </source>
</evidence>
<organism evidence="1 2">
    <name type="scientific">Cronartium quercuum f. sp. fusiforme G11</name>
    <dbReference type="NCBI Taxonomy" id="708437"/>
    <lineage>
        <taxon>Eukaryota</taxon>
        <taxon>Fungi</taxon>
        <taxon>Dikarya</taxon>
        <taxon>Basidiomycota</taxon>
        <taxon>Pucciniomycotina</taxon>
        <taxon>Pucciniomycetes</taxon>
        <taxon>Pucciniales</taxon>
        <taxon>Coleosporiaceae</taxon>
        <taxon>Cronartium</taxon>
    </lineage>
</organism>
<accession>A0A9P6N4Q2</accession>
<sequence length="107" mass="11994">MSLGHFTFTHFGPIGLQLKQGPKTGLKINLSHLKINLTHPKTNPKINLTHLKIGLAHPKTNPKIDFTHPKTGLTYPKTNLETDLTHPKIEPIQHKKPIESLTVEAFL</sequence>